<dbReference type="InterPro" id="IPR029063">
    <property type="entry name" value="SAM-dependent_MTases_sf"/>
</dbReference>
<evidence type="ECO:0000313" key="3">
    <source>
        <dbReference type="Proteomes" id="UP001365542"/>
    </source>
</evidence>
<dbReference type="PANTHER" id="PTHR43591">
    <property type="entry name" value="METHYLTRANSFERASE"/>
    <property type="match status" value="1"/>
</dbReference>
<dbReference type="SUPFAM" id="SSF53335">
    <property type="entry name" value="S-adenosyl-L-methionine-dependent methyltransferases"/>
    <property type="match status" value="1"/>
</dbReference>
<reference evidence="2 3" key="1">
    <citation type="submission" date="2019-10" db="EMBL/GenBank/DDBJ databases">
        <authorList>
            <person name="Palmer J.M."/>
        </authorList>
    </citation>
    <scope>NUCLEOTIDE SEQUENCE [LARGE SCALE GENOMIC DNA]</scope>
    <source>
        <strain evidence="2 3">TWF694</strain>
    </source>
</reference>
<evidence type="ECO:0000313" key="2">
    <source>
        <dbReference type="EMBL" id="KAK6527520.1"/>
    </source>
</evidence>
<dbReference type="AlphaFoldDB" id="A0AAV9WWA5"/>
<feature type="compositionally biased region" description="Low complexity" evidence="1">
    <location>
        <begin position="19"/>
        <end position="54"/>
    </location>
</feature>
<dbReference type="EMBL" id="JAVHJO010000015">
    <property type="protein sequence ID" value="KAK6527520.1"/>
    <property type="molecule type" value="Genomic_DNA"/>
</dbReference>
<keyword evidence="3" id="KW-1185">Reference proteome</keyword>
<gene>
    <name evidence="2" type="ORF">TWF694_004503</name>
</gene>
<accession>A0AAV9WWA5</accession>
<feature type="compositionally biased region" description="Acidic residues" evidence="1">
    <location>
        <begin position="55"/>
        <end position="66"/>
    </location>
</feature>
<evidence type="ECO:0008006" key="4">
    <source>
        <dbReference type="Google" id="ProtNLM"/>
    </source>
</evidence>
<sequence length="380" mass="42432">MASTSETKSPAPTSPEPEAPTSEVAAPTSASPPAAATASSPPVVATTAPAATIEAETEAPEEEEFENPYSSTDSAYSDSDLESYTTSLKSSVLNYQYENGRRYHAFRPGQYFLPNDELENHRLDLVHHTMTIAMQGQLHVAPLDKPQKIMDIGTGTGVWAIEMADLYPTAHIVGNDLSPIQPKWVPPNLSFEVDDVESEWTHTPSSFDFIYSRYMLGSIQDWPRLFRQAFRALKPGGYIEILEPDSTLRCADDSLRDDSPLLKWNKLFVEAAETSGRSLVAAPKYQGWLEEAGFVDIKDNISMLPNSPWPKERHLKELGGFHMAALTESLQGLSLRLFTHFHNMDVPEIEKLLVGVRKDIRNRRLPTYYDLHSIVARKPE</sequence>
<dbReference type="Proteomes" id="UP001365542">
    <property type="component" value="Unassembled WGS sequence"/>
</dbReference>
<feature type="compositionally biased region" description="Low complexity" evidence="1">
    <location>
        <begin position="69"/>
        <end position="78"/>
    </location>
</feature>
<feature type="compositionally biased region" description="Low complexity" evidence="1">
    <location>
        <begin position="1"/>
        <end position="11"/>
    </location>
</feature>
<dbReference type="CDD" id="cd02440">
    <property type="entry name" value="AdoMet_MTases"/>
    <property type="match status" value="1"/>
</dbReference>
<organism evidence="2 3">
    <name type="scientific">Orbilia ellipsospora</name>
    <dbReference type="NCBI Taxonomy" id="2528407"/>
    <lineage>
        <taxon>Eukaryota</taxon>
        <taxon>Fungi</taxon>
        <taxon>Dikarya</taxon>
        <taxon>Ascomycota</taxon>
        <taxon>Pezizomycotina</taxon>
        <taxon>Orbiliomycetes</taxon>
        <taxon>Orbiliales</taxon>
        <taxon>Orbiliaceae</taxon>
        <taxon>Orbilia</taxon>
    </lineage>
</organism>
<protein>
    <recommendedName>
        <fullName evidence="4">Methyltransferase</fullName>
    </recommendedName>
</protein>
<evidence type="ECO:0000256" key="1">
    <source>
        <dbReference type="SAM" id="MobiDB-lite"/>
    </source>
</evidence>
<name>A0AAV9WWA5_9PEZI</name>
<comment type="caution">
    <text evidence="2">The sequence shown here is derived from an EMBL/GenBank/DDBJ whole genome shotgun (WGS) entry which is preliminary data.</text>
</comment>
<dbReference type="GO" id="GO:0008168">
    <property type="term" value="F:methyltransferase activity"/>
    <property type="evidence" value="ECO:0007669"/>
    <property type="project" value="TreeGrafter"/>
</dbReference>
<dbReference type="Pfam" id="PF13489">
    <property type="entry name" value="Methyltransf_23"/>
    <property type="match status" value="1"/>
</dbReference>
<feature type="region of interest" description="Disordered" evidence="1">
    <location>
        <begin position="1"/>
        <end position="82"/>
    </location>
</feature>
<dbReference type="PANTHER" id="PTHR43591:SF10">
    <property type="entry name" value="ABC TRANSMEMBRANE TYPE-1 DOMAIN-CONTAINING PROTEIN-RELATED"/>
    <property type="match status" value="1"/>
</dbReference>
<proteinExistence type="predicted"/>
<dbReference type="Gene3D" id="3.40.50.150">
    <property type="entry name" value="Vaccinia Virus protein VP39"/>
    <property type="match status" value="1"/>
</dbReference>